<dbReference type="NCBIfam" id="TIGR02584">
    <property type="entry name" value="cas_NE0113"/>
    <property type="match status" value="1"/>
</dbReference>
<proteinExistence type="predicted"/>
<dbReference type="Pfam" id="PF09623">
    <property type="entry name" value="Cas_NE0113"/>
    <property type="match status" value="1"/>
</dbReference>
<evidence type="ECO:0000313" key="2">
    <source>
        <dbReference type="EMBL" id="TXD34085.1"/>
    </source>
</evidence>
<dbReference type="RefSeq" id="WP_146983235.1">
    <property type="nucleotide sequence ID" value="NZ_VOSM01000016.1"/>
</dbReference>
<evidence type="ECO:0000259" key="1">
    <source>
        <dbReference type="Pfam" id="PF09623"/>
    </source>
</evidence>
<reference evidence="2 3" key="1">
    <citation type="submission" date="2019-08" db="EMBL/GenBank/DDBJ databases">
        <title>Bradymonadales sp. TMQ4.</title>
        <authorList>
            <person name="Liang Q."/>
        </authorList>
    </citation>
    <scope>NUCLEOTIDE SEQUENCE [LARGE SCALE GENOMIC DNA]</scope>
    <source>
        <strain evidence="2 3">TMQ4</strain>
    </source>
</reference>
<dbReference type="AlphaFoldDB" id="A0A5C6X7T5"/>
<organism evidence="2 3">
    <name type="scientific">Lujinxingia vulgaris</name>
    <dbReference type="NCBI Taxonomy" id="2600176"/>
    <lineage>
        <taxon>Bacteria</taxon>
        <taxon>Deltaproteobacteria</taxon>
        <taxon>Bradymonadales</taxon>
        <taxon>Lujinxingiaceae</taxon>
        <taxon>Lujinxingia</taxon>
    </lineage>
</organism>
<dbReference type="OrthoDB" id="9805822at2"/>
<protein>
    <submittedName>
        <fullName evidence="2">TIGR02584 family CRISPR-associated protein</fullName>
    </submittedName>
</protein>
<dbReference type="InterPro" id="IPR013413">
    <property type="entry name" value="CRISPR-assoc_prot_NE0113"/>
</dbReference>
<dbReference type="InterPro" id="IPR019092">
    <property type="entry name" value="SSO2081-like_dom"/>
</dbReference>
<comment type="caution">
    <text evidence="2">The sequence shown here is derived from an EMBL/GenBank/DDBJ whole genome shotgun (WGS) entry which is preliminary data.</text>
</comment>
<gene>
    <name evidence="2" type="ORF">FRC98_19710</name>
</gene>
<sequence length="397" mass="43375">MSEETTPDVVNVFCVVGASPAVVTETIFALCVEHPDEDTSPVCVERLVIVTTAFGKARLESTLQTQLEQMAQDYPAAAERIPTSPAQYRIVVPQGSDEAPLEDVRNAMESAIMGDAIAREIDALTAEGEPRLIASLAGGRKTMGFYVGATMSLRARPGDRLTHVLVSDGAERCPEFFYPTPEPRELGEGRTFIADASAIRVELHELPFARLATVHKNAPSLSYQEMVRRAEEGVQGPKELKVDFEEGEITYGGQLLSVGGGVNHAMYMHLIWLHARGLTPISTEAWVDPRVVIHESTPYVLELQDIYGRIDGGDGEAFFLKNAKALTDLKTLDNSRGSVRTAVGGIRRRLRAQLSKRFSESDMEWLIPPSGKGRGYTLNIPAERIIIVGAEELADVS</sequence>
<dbReference type="EMBL" id="VOSM01000016">
    <property type="protein sequence ID" value="TXD34085.1"/>
    <property type="molecule type" value="Genomic_DNA"/>
</dbReference>
<accession>A0A5C6X7T5</accession>
<feature type="domain" description="CRISPR system ring nuclease SSO2081-like" evidence="1">
    <location>
        <begin position="19"/>
        <end position="213"/>
    </location>
</feature>
<evidence type="ECO:0000313" key="3">
    <source>
        <dbReference type="Proteomes" id="UP000321412"/>
    </source>
</evidence>
<dbReference type="Proteomes" id="UP000321412">
    <property type="component" value="Unassembled WGS sequence"/>
</dbReference>
<name>A0A5C6X7T5_9DELT</name>
<keyword evidence="3" id="KW-1185">Reference proteome</keyword>